<accession>M5C5L2</accession>
<dbReference type="EMBL" id="CAOJ01014324">
    <property type="protein sequence ID" value="CCO35263.1"/>
    <property type="molecule type" value="Genomic_DNA"/>
</dbReference>
<dbReference type="GO" id="GO:0006338">
    <property type="term" value="P:chromatin remodeling"/>
    <property type="evidence" value="ECO:0007669"/>
    <property type="project" value="UniProtKB-ARBA"/>
</dbReference>
<protein>
    <recommendedName>
        <fullName evidence="3">Chromo domain-containing protein</fullName>
    </recommendedName>
</protein>
<keyword evidence="2" id="KW-0539">Nucleus</keyword>
<evidence type="ECO:0000256" key="1">
    <source>
        <dbReference type="ARBA" id="ARBA00004123"/>
    </source>
</evidence>
<name>M5C5L2_THACB</name>
<dbReference type="Gene3D" id="2.40.50.40">
    <property type="match status" value="1"/>
</dbReference>
<dbReference type="PANTHER" id="PTHR22812">
    <property type="entry name" value="CHROMOBOX PROTEIN"/>
    <property type="match status" value="1"/>
</dbReference>
<dbReference type="PROSITE" id="PS00598">
    <property type="entry name" value="CHROMO_1"/>
    <property type="match status" value="1"/>
</dbReference>
<dbReference type="InterPro" id="IPR051219">
    <property type="entry name" value="Heterochromatin_chromo-domain"/>
</dbReference>
<gene>
    <name evidence="4" type="ORF">BN14_09379</name>
</gene>
<dbReference type="GO" id="GO:0005634">
    <property type="term" value="C:nucleus"/>
    <property type="evidence" value="ECO:0007669"/>
    <property type="project" value="UniProtKB-SubCell"/>
</dbReference>
<dbReference type="Pfam" id="PF00385">
    <property type="entry name" value="Chromo"/>
    <property type="match status" value="1"/>
</dbReference>
<comment type="subcellular location">
    <subcellularLocation>
        <location evidence="1">Nucleus</location>
    </subcellularLocation>
</comment>
<evidence type="ECO:0000313" key="4">
    <source>
        <dbReference type="EMBL" id="CCO35263.1"/>
    </source>
</evidence>
<evidence type="ECO:0000256" key="2">
    <source>
        <dbReference type="ARBA" id="ARBA00023242"/>
    </source>
</evidence>
<dbReference type="SUPFAM" id="SSF54160">
    <property type="entry name" value="Chromo domain-like"/>
    <property type="match status" value="1"/>
</dbReference>
<feature type="domain" description="Chromo" evidence="3">
    <location>
        <begin position="145"/>
        <end position="194"/>
    </location>
</feature>
<dbReference type="InterPro" id="IPR000953">
    <property type="entry name" value="Chromo/chromo_shadow_dom"/>
</dbReference>
<dbReference type="InterPro" id="IPR017984">
    <property type="entry name" value="Chromo_dom_subgr"/>
</dbReference>
<comment type="caution">
    <text evidence="4">The sequence shown here is derived from an EMBL/GenBank/DDBJ whole genome shotgun (WGS) entry which is preliminary data.</text>
</comment>
<dbReference type="InterPro" id="IPR016197">
    <property type="entry name" value="Chromo-like_dom_sf"/>
</dbReference>
<sequence>MALYGWQPTLTPSNVETNVPEANDLADAIKKQWEEVAAALRQSKSRLSEGQNQEVPVSFEIGKEAWLDAKNVNLKTKSNKLTKRRLGPFKVIEKISNRAYRLELPETMRIHNVFYVGLLSKVKRNELQAWENRPPPITVDGEEEYKVEGIMDSRETRGKWEYLVKWKGYGPEESTWEPKANLKSAAKHLKKYEKILRQKSLNATKGL</sequence>
<dbReference type="InterPro" id="IPR023780">
    <property type="entry name" value="Chromo_domain"/>
</dbReference>
<dbReference type="PROSITE" id="PS50013">
    <property type="entry name" value="CHROMO_2"/>
    <property type="match status" value="1"/>
</dbReference>
<dbReference type="InterPro" id="IPR023779">
    <property type="entry name" value="Chromodomain_CS"/>
</dbReference>
<proteinExistence type="predicted"/>
<evidence type="ECO:0000313" key="5">
    <source>
        <dbReference type="Proteomes" id="UP000012065"/>
    </source>
</evidence>
<dbReference type="SMART" id="SM00298">
    <property type="entry name" value="CHROMO"/>
    <property type="match status" value="1"/>
</dbReference>
<dbReference type="HOGENOM" id="CLU_000384_6_4_1"/>
<dbReference type="AlphaFoldDB" id="M5C5L2"/>
<dbReference type="Pfam" id="PF24626">
    <property type="entry name" value="SH3_Tf2-1"/>
    <property type="match status" value="1"/>
</dbReference>
<organism evidence="4 5">
    <name type="scientific">Thanatephorus cucumeris (strain AG1-IB / isolate 7/3/14)</name>
    <name type="common">Lettuce bottom rot fungus</name>
    <name type="synonym">Rhizoctonia solani</name>
    <dbReference type="NCBI Taxonomy" id="1108050"/>
    <lineage>
        <taxon>Eukaryota</taxon>
        <taxon>Fungi</taxon>
        <taxon>Dikarya</taxon>
        <taxon>Basidiomycota</taxon>
        <taxon>Agaricomycotina</taxon>
        <taxon>Agaricomycetes</taxon>
        <taxon>Cantharellales</taxon>
        <taxon>Ceratobasidiaceae</taxon>
        <taxon>Rhizoctonia</taxon>
        <taxon>Rhizoctonia solani AG-1</taxon>
    </lineage>
</organism>
<dbReference type="InterPro" id="IPR056924">
    <property type="entry name" value="SH3_Tf2-1"/>
</dbReference>
<reference evidence="4 5" key="1">
    <citation type="journal article" date="2013" name="J. Biotechnol.">
        <title>Establishment and interpretation of the genome sequence of the phytopathogenic fungus Rhizoctonia solani AG1-IB isolate 7/3/14.</title>
        <authorList>
            <person name="Wibberg D.W."/>
            <person name="Jelonek L.J."/>
            <person name="Rupp O.R."/>
            <person name="Hennig M.H."/>
            <person name="Eikmeyer F.E."/>
            <person name="Goesmann A.G."/>
            <person name="Hartmann A.H."/>
            <person name="Borriss R.B."/>
            <person name="Grosch R.G."/>
            <person name="Puehler A.P."/>
            <person name="Schlueter A.S."/>
        </authorList>
    </citation>
    <scope>NUCLEOTIDE SEQUENCE [LARGE SCALE GENOMIC DNA]</scope>
    <source>
        <strain evidence="5">AG1-IB / isolate 7/3/14</strain>
    </source>
</reference>
<dbReference type="PRINTS" id="PR00504">
    <property type="entry name" value="CHROMODOMAIN"/>
</dbReference>
<dbReference type="Proteomes" id="UP000012065">
    <property type="component" value="Unassembled WGS sequence"/>
</dbReference>
<evidence type="ECO:0000259" key="3">
    <source>
        <dbReference type="PROSITE" id="PS50013"/>
    </source>
</evidence>